<keyword evidence="2 3" id="KW-0802">TPR repeat</keyword>
<dbReference type="SUPFAM" id="SSF48452">
    <property type="entry name" value="TPR-like"/>
    <property type="match status" value="2"/>
</dbReference>
<dbReference type="GO" id="GO:0009279">
    <property type="term" value="C:cell outer membrane"/>
    <property type="evidence" value="ECO:0007669"/>
    <property type="project" value="TreeGrafter"/>
</dbReference>
<protein>
    <submittedName>
        <fullName evidence="5">Tetratricopeptide repeat protein</fullName>
    </submittedName>
</protein>
<dbReference type="SMART" id="SM00028">
    <property type="entry name" value="TPR"/>
    <property type="match status" value="6"/>
</dbReference>
<dbReference type="InterPro" id="IPR019734">
    <property type="entry name" value="TPR_rpt"/>
</dbReference>
<dbReference type="EMBL" id="RZGR01000014">
    <property type="protein sequence ID" value="RUQ88209.1"/>
    <property type="molecule type" value="Genomic_DNA"/>
</dbReference>
<keyword evidence="4" id="KW-0175">Coiled coil</keyword>
<evidence type="ECO:0000313" key="5">
    <source>
        <dbReference type="EMBL" id="RUQ88209.1"/>
    </source>
</evidence>
<evidence type="ECO:0000256" key="1">
    <source>
        <dbReference type="ARBA" id="ARBA00022737"/>
    </source>
</evidence>
<reference evidence="5 6" key="1">
    <citation type="submission" date="2018-12" db="EMBL/GenBank/DDBJ databases">
        <title>Legionella sp,whole genome shotgun sequence.</title>
        <authorList>
            <person name="Wu H."/>
        </authorList>
    </citation>
    <scope>NUCLEOTIDE SEQUENCE [LARGE SCALE GENOMIC DNA]</scope>
    <source>
        <strain evidence="6">km714</strain>
    </source>
</reference>
<dbReference type="InterPro" id="IPR011990">
    <property type="entry name" value="TPR-like_helical_dom_sf"/>
</dbReference>
<dbReference type="OrthoDB" id="8970999at2"/>
<evidence type="ECO:0000256" key="4">
    <source>
        <dbReference type="SAM" id="Coils"/>
    </source>
</evidence>
<keyword evidence="1" id="KW-0677">Repeat</keyword>
<dbReference type="Pfam" id="PF14559">
    <property type="entry name" value="TPR_19"/>
    <property type="match status" value="1"/>
</dbReference>
<gene>
    <name evidence="5" type="ORF">EKM59_05915</name>
</gene>
<dbReference type="Pfam" id="PF13432">
    <property type="entry name" value="TPR_16"/>
    <property type="match status" value="1"/>
</dbReference>
<dbReference type="InterPro" id="IPR013105">
    <property type="entry name" value="TPR_2"/>
</dbReference>
<evidence type="ECO:0000256" key="3">
    <source>
        <dbReference type="PROSITE-ProRule" id="PRU00339"/>
    </source>
</evidence>
<feature type="coiled-coil region" evidence="4">
    <location>
        <begin position="374"/>
        <end position="434"/>
    </location>
</feature>
<dbReference type="AlphaFoldDB" id="A0A433JJ90"/>
<feature type="repeat" description="TPR" evidence="3">
    <location>
        <begin position="333"/>
        <end position="366"/>
    </location>
</feature>
<proteinExistence type="predicted"/>
<feature type="repeat" description="TPR" evidence="3">
    <location>
        <begin position="119"/>
        <end position="152"/>
    </location>
</feature>
<dbReference type="Gene3D" id="1.25.40.10">
    <property type="entry name" value="Tetratricopeptide repeat domain"/>
    <property type="match status" value="4"/>
</dbReference>
<evidence type="ECO:0000256" key="2">
    <source>
        <dbReference type="ARBA" id="ARBA00022803"/>
    </source>
</evidence>
<dbReference type="PANTHER" id="PTHR44858">
    <property type="entry name" value="TETRATRICOPEPTIDE REPEAT PROTEIN 6"/>
    <property type="match status" value="1"/>
</dbReference>
<feature type="repeat" description="TPR" evidence="3">
    <location>
        <begin position="298"/>
        <end position="331"/>
    </location>
</feature>
<dbReference type="PANTHER" id="PTHR44858:SF1">
    <property type="entry name" value="UDP-N-ACETYLGLUCOSAMINE--PEPTIDE N-ACETYLGLUCOSAMINYLTRANSFERASE SPINDLY-RELATED"/>
    <property type="match status" value="1"/>
</dbReference>
<dbReference type="GO" id="GO:0046813">
    <property type="term" value="P:receptor-mediated virion attachment to host cell"/>
    <property type="evidence" value="ECO:0007669"/>
    <property type="project" value="TreeGrafter"/>
</dbReference>
<dbReference type="Pfam" id="PF13181">
    <property type="entry name" value="TPR_8"/>
    <property type="match status" value="1"/>
</dbReference>
<accession>A0A433JJ90</accession>
<comment type="caution">
    <text evidence="5">The sequence shown here is derived from an EMBL/GenBank/DDBJ whole genome shotgun (WGS) entry which is preliminary data.</text>
</comment>
<name>A0A433JJ90_9GAMM</name>
<dbReference type="Proteomes" id="UP000288012">
    <property type="component" value="Unassembled WGS sequence"/>
</dbReference>
<keyword evidence="6" id="KW-1185">Reference proteome</keyword>
<sequence length="607" mass="69750">MFKRSRPWDNDKNDGKKQKTVSCVQPLEKDIAAFLKAGIDALNGKDYQGAIRNLTYVLNDKLDNQTALLKRAEAYLFLKNYKQAENDITALLKLASFPDSNHLRGLAILNLCIDAKQNIDELTQKAYEYYQQKNYQATIEQCTRVMELDPQNKKIIVVRADCYYHLKNYEAAEQDCDNISPIVLTALSPLTVMIKMANTGPTAHNFSLDLQEVFRIKKQCLQAKQLIEQNLSAASALLARAQYKEAAEKYAVVLDLDPVHKKALLEQAICCFELRDLKTAEENCKQALTLSLTPKQNEDALILLGFIYQKQGDYKQAEECWNMLFSHIPTPSFRAFYGRGISYFYAQKYQESIADFDAALQIVPTEKIIHFKRSKSLVRLAEQKNKQIQTLQNECQRMDYYLQNFLVSGKKQQIKELQAQVRALRQEAKQIRFHFMNAAMAGNTSQQEKEDQLYEIIDLFNDEGNYKDSETVILNLKQVNELRGALCLNTVHFKQNKHPETAVKNLLQCLENKNMNAEEYLFTLKFFFEHQLLKEAKSACLVIDSKKDTLFENTSPNLLKMYHGYKQRILTTLLSSPLYHSAVKQRLVDVEIITEAPVRANVGFSSV</sequence>
<dbReference type="PROSITE" id="PS50005">
    <property type="entry name" value="TPR"/>
    <property type="match status" value="3"/>
</dbReference>
<organism evidence="5 6">
    <name type="scientific">Legionella septentrionalis</name>
    <dbReference type="NCBI Taxonomy" id="2498109"/>
    <lineage>
        <taxon>Bacteria</taxon>
        <taxon>Pseudomonadati</taxon>
        <taxon>Pseudomonadota</taxon>
        <taxon>Gammaproteobacteria</taxon>
        <taxon>Legionellales</taxon>
        <taxon>Legionellaceae</taxon>
        <taxon>Legionella</taxon>
    </lineage>
</organism>
<dbReference type="RefSeq" id="WP_127033372.1">
    <property type="nucleotide sequence ID" value="NZ_RZGR01000014.1"/>
</dbReference>
<dbReference type="InterPro" id="IPR050498">
    <property type="entry name" value="Ycf3"/>
</dbReference>
<evidence type="ECO:0000313" key="6">
    <source>
        <dbReference type="Proteomes" id="UP000288012"/>
    </source>
</evidence>
<dbReference type="Pfam" id="PF07719">
    <property type="entry name" value="TPR_2"/>
    <property type="match status" value="1"/>
</dbReference>